<accession>A0A8S5MP57</accession>
<feature type="domain" description="DUF6431" evidence="1">
    <location>
        <begin position="28"/>
        <end position="108"/>
    </location>
</feature>
<evidence type="ECO:0000313" key="2">
    <source>
        <dbReference type="EMBL" id="DAD83938.1"/>
    </source>
</evidence>
<organism evidence="2">
    <name type="scientific">Siphoviridae sp. ctZZK17</name>
    <dbReference type="NCBI Taxonomy" id="2826384"/>
    <lineage>
        <taxon>Viruses</taxon>
        <taxon>Duplodnaviria</taxon>
        <taxon>Heunggongvirae</taxon>
        <taxon>Uroviricota</taxon>
        <taxon>Caudoviricetes</taxon>
    </lineage>
</organism>
<name>A0A8S5MP57_9CAUD</name>
<reference evidence="2" key="1">
    <citation type="journal article" date="2021" name="Proc. Natl. Acad. Sci. U.S.A.">
        <title>A Catalog of Tens of Thousands of Viruses from Human Metagenomes Reveals Hidden Associations with Chronic Diseases.</title>
        <authorList>
            <person name="Tisza M.J."/>
            <person name="Buck C.B."/>
        </authorList>
    </citation>
    <scope>NUCLEOTIDE SEQUENCE</scope>
    <source>
        <strain evidence="2">CtZZK17</strain>
    </source>
</reference>
<dbReference type="InterPro" id="IPR045536">
    <property type="entry name" value="DUF6431"/>
</dbReference>
<evidence type="ECO:0000259" key="1">
    <source>
        <dbReference type="Pfam" id="PF20020"/>
    </source>
</evidence>
<protein>
    <submittedName>
        <fullName evidence="2">MqsA</fullName>
    </submittedName>
</protein>
<proteinExistence type="predicted"/>
<dbReference type="Pfam" id="PF20020">
    <property type="entry name" value="DUF6431"/>
    <property type="match status" value="1"/>
</dbReference>
<sequence>MLVATHYTVSLDIGKGVYVVRNKDAPMCPECGVLMSGYDHRKRKAIGADGKPRIFLIRRLRCPVCRQIHAEIPDSLIPYKHYSSEVIKTVQQGDDSLCPADDSTIRRWKK</sequence>
<dbReference type="EMBL" id="BK014947">
    <property type="protein sequence ID" value="DAD83938.1"/>
    <property type="molecule type" value="Genomic_DNA"/>
</dbReference>